<gene>
    <name evidence="1" type="ORF">OUZ56_024733</name>
</gene>
<keyword evidence="2" id="KW-1185">Reference proteome</keyword>
<name>A0ABQ9ZHW1_9CRUS</name>
<dbReference type="Proteomes" id="UP001234178">
    <property type="component" value="Unassembled WGS sequence"/>
</dbReference>
<sequence length="116" mass="13472">MQKDSLSTTAVLMYCRHDGAIDRRRNKSGQLLIPPTYPLYNLPMEVVHSDVWATSSLVPIRNVEAPRRRKQHPTVAFLKGLSRCVWEFTRDISFYSRAHFLKGKNVFITLKKLELI</sequence>
<accession>A0ABQ9ZHW1</accession>
<organism evidence="1 2">
    <name type="scientific">Daphnia magna</name>
    <dbReference type="NCBI Taxonomy" id="35525"/>
    <lineage>
        <taxon>Eukaryota</taxon>
        <taxon>Metazoa</taxon>
        <taxon>Ecdysozoa</taxon>
        <taxon>Arthropoda</taxon>
        <taxon>Crustacea</taxon>
        <taxon>Branchiopoda</taxon>
        <taxon>Diplostraca</taxon>
        <taxon>Cladocera</taxon>
        <taxon>Anomopoda</taxon>
        <taxon>Daphniidae</taxon>
        <taxon>Daphnia</taxon>
    </lineage>
</organism>
<reference evidence="1 2" key="1">
    <citation type="journal article" date="2023" name="Nucleic Acids Res.">
        <title>The hologenome of Daphnia magna reveals possible DNA methylation and microbiome-mediated evolution of the host genome.</title>
        <authorList>
            <person name="Chaturvedi A."/>
            <person name="Li X."/>
            <person name="Dhandapani V."/>
            <person name="Marshall H."/>
            <person name="Kissane S."/>
            <person name="Cuenca-Cambronero M."/>
            <person name="Asole G."/>
            <person name="Calvet F."/>
            <person name="Ruiz-Romero M."/>
            <person name="Marangio P."/>
            <person name="Guigo R."/>
            <person name="Rago D."/>
            <person name="Mirbahai L."/>
            <person name="Eastwood N."/>
            <person name="Colbourne J.K."/>
            <person name="Zhou J."/>
            <person name="Mallon E."/>
            <person name="Orsini L."/>
        </authorList>
    </citation>
    <scope>NUCLEOTIDE SEQUENCE [LARGE SCALE GENOMIC DNA]</scope>
    <source>
        <strain evidence="1">LRV0_1</strain>
    </source>
</reference>
<proteinExistence type="predicted"/>
<comment type="caution">
    <text evidence="1">The sequence shown here is derived from an EMBL/GenBank/DDBJ whole genome shotgun (WGS) entry which is preliminary data.</text>
</comment>
<evidence type="ECO:0000313" key="1">
    <source>
        <dbReference type="EMBL" id="KAK4012494.1"/>
    </source>
</evidence>
<evidence type="ECO:0000313" key="2">
    <source>
        <dbReference type="Proteomes" id="UP001234178"/>
    </source>
</evidence>
<dbReference type="EMBL" id="JAOYFB010000004">
    <property type="protein sequence ID" value="KAK4012494.1"/>
    <property type="molecule type" value="Genomic_DNA"/>
</dbReference>
<protein>
    <submittedName>
        <fullName evidence="1">Uncharacterized protein</fullName>
    </submittedName>
</protein>